<keyword evidence="2" id="KW-1185">Reference proteome</keyword>
<name>A0AAV1I2U7_9CHLO</name>
<sequence length="140" mass="14917">MFTEDLIYLAIKYLLEGVAVAVSAYYLTSKKTSIQETLAVGTTAATIFLLLDIFSPSIGSATRTGAGLGIGLRRVGYEPFVAQAQAAQAAKKWAKKKPKYGAGMPAVVPAMPVVQGFTNGAEPMLDQNYANEGFASSRYR</sequence>
<accession>A0AAV1I2U7</accession>
<proteinExistence type="predicted"/>
<reference evidence="1 2" key="1">
    <citation type="submission" date="2023-10" db="EMBL/GenBank/DDBJ databases">
        <authorList>
            <person name="Maclean D."/>
            <person name="Macfadyen A."/>
        </authorList>
    </citation>
    <scope>NUCLEOTIDE SEQUENCE [LARGE SCALE GENOMIC DNA]</scope>
</reference>
<dbReference type="Proteomes" id="UP001314263">
    <property type="component" value="Unassembled WGS sequence"/>
</dbReference>
<protein>
    <submittedName>
        <fullName evidence="1">Uncharacterized protein</fullName>
    </submittedName>
</protein>
<gene>
    <name evidence="1" type="ORF">CVIRNUC_004371</name>
</gene>
<evidence type="ECO:0000313" key="1">
    <source>
        <dbReference type="EMBL" id="CAK0776378.1"/>
    </source>
</evidence>
<dbReference type="EMBL" id="CAUYUE010000005">
    <property type="protein sequence ID" value="CAK0776378.1"/>
    <property type="molecule type" value="Genomic_DNA"/>
</dbReference>
<dbReference type="AlphaFoldDB" id="A0AAV1I2U7"/>
<evidence type="ECO:0000313" key="2">
    <source>
        <dbReference type="Proteomes" id="UP001314263"/>
    </source>
</evidence>
<comment type="caution">
    <text evidence="1">The sequence shown here is derived from an EMBL/GenBank/DDBJ whole genome shotgun (WGS) entry which is preliminary data.</text>
</comment>
<organism evidence="1 2">
    <name type="scientific">Coccomyxa viridis</name>
    <dbReference type="NCBI Taxonomy" id="1274662"/>
    <lineage>
        <taxon>Eukaryota</taxon>
        <taxon>Viridiplantae</taxon>
        <taxon>Chlorophyta</taxon>
        <taxon>core chlorophytes</taxon>
        <taxon>Trebouxiophyceae</taxon>
        <taxon>Trebouxiophyceae incertae sedis</taxon>
        <taxon>Coccomyxaceae</taxon>
        <taxon>Coccomyxa</taxon>
    </lineage>
</organism>